<accession>A0A6C2TWC3</accession>
<keyword evidence="3" id="KW-1185">Reference proteome</keyword>
<sequence>MQTLSELRKRPHWSFSSLNSLLNICSLQWYFQKIAKLEPTHTSVNLVAGSVYHRTLDQIFLCRKVEMPLTIDEALQLYTEDWRKTSGEENIKYGKLDADGVEEQGRGLISIAWDNIDDSERVIEVSEAFCVPVIHDGKFLSKPLVGEFDLVVEKDGKPLVIDWKTSATRWNPAKAHKSLQATAYSWAYHLKHGFNPQVRFDISVKNKKPVFESHTTSRGQRSWDLLGSLVAKAETVVANDLYYPSHDSFACGDCPFKGACEEWGCNSKAESKAA</sequence>
<dbReference type="AlphaFoldDB" id="A0A6C2TWC3"/>
<dbReference type="Proteomes" id="UP000366872">
    <property type="component" value="Unassembled WGS sequence"/>
</dbReference>
<dbReference type="InterPro" id="IPR011604">
    <property type="entry name" value="PDDEXK-like_dom_sf"/>
</dbReference>
<feature type="domain" description="PD-(D/E)XK endonuclease-like" evidence="1">
    <location>
        <begin position="12"/>
        <end position="261"/>
    </location>
</feature>
<gene>
    <name evidence="2" type="ORF">PDESU_00389</name>
</gene>
<dbReference type="EMBL" id="CAAHFG010000001">
    <property type="protein sequence ID" value="VGO11842.1"/>
    <property type="molecule type" value="Genomic_DNA"/>
</dbReference>
<dbReference type="SUPFAM" id="SSF52980">
    <property type="entry name" value="Restriction endonuclease-like"/>
    <property type="match status" value="1"/>
</dbReference>
<evidence type="ECO:0000313" key="3">
    <source>
        <dbReference type="Proteomes" id="UP000366872"/>
    </source>
</evidence>
<evidence type="ECO:0000313" key="2">
    <source>
        <dbReference type="EMBL" id="VGO11842.1"/>
    </source>
</evidence>
<dbReference type="RefSeq" id="WP_136077562.1">
    <property type="nucleotide sequence ID" value="NZ_CAAHFG010000001.1"/>
</dbReference>
<organism evidence="2 3">
    <name type="scientific">Pontiella desulfatans</name>
    <dbReference type="NCBI Taxonomy" id="2750659"/>
    <lineage>
        <taxon>Bacteria</taxon>
        <taxon>Pseudomonadati</taxon>
        <taxon>Kiritimatiellota</taxon>
        <taxon>Kiritimatiellia</taxon>
        <taxon>Kiritimatiellales</taxon>
        <taxon>Pontiellaceae</taxon>
        <taxon>Pontiella</taxon>
    </lineage>
</organism>
<name>A0A6C2TWC3_PONDE</name>
<protein>
    <recommendedName>
        <fullName evidence="1">PD-(D/E)XK endonuclease-like domain-containing protein</fullName>
    </recommendedName>
</protein>
<evidence type="ECO:0000259" key="1">
    <source>
        <dbReference type="Pfam" id="PF12705"/>
    </source>
</evidence>
<dbReference type="Pfam" id="PF12705">
    <property type="entry name" value="PDDEXK_1"/>
    <property type="match status" value="1"/>
</dbReference>
<reference evidence="2 3" key="1">
    <citation type="submission" date="2019-04" db="EMBL/GenBank/DDBJ databases">
        <authorList>
            <person name="Van Vliet M D."/>
        </authorList>
    </citation>
    <scope>NUCLEOTIDE SEQUENCE [LARGE SCALE GENOMIC DNA]</scope>
    <source>
        <strain evidence="2 3">F1</strain>
    </source>
</reference>
<dbReference type="InterPro" id="IPR011335">
    <property type="entry name" value="Restrct_endonuc-II-like"/>
</dbReference>
<dbReference type="Gene3D" id="3.90.320.10">
    <property type="match status" value="1"/>
</dbReference>
<proteinExistence type="predicted"/>
<dbReference type="InterPro" id="IPR038726">
    <property type="entry name" value="PDDEXK_AddAB-type"/>
</dbReference>